<sequence>MNGRCKQRGGYLVQFDDNAEQKHVANLLFSVPGNGPFFTGLTDEESEGRFYTNNDKKPAKYRKFRWFQPDNWWNEACIEIWLSGLNEEEDPFRTSQAYPAHFLCNLVEI</sequence>
<comment type="caution">
    <text evidence="2">The sequence shown here is derived from an EMBL/GenBank/DDBJ whole genome shotgun (WGS) entry which is preliminary data.</text>
</comment>
<proteinExistence type="predicted"/>
<keyword evidence="3" id="KW-1185">Reference proteome</keyword>
<dbReference type="CDD" id="cd00037">
    <property type="entry name" value="CLECT"/>
    <property type="match status" value="1"/>
</dbReference>
<dbReference type="InterPro" id="IPR001304">
    <property type="entry name" value="C-type_lectin-like"/>
</dbReference>
<dbReference type="Proteomes" id="UP000735302">
    <property type="component" value="Unassembled WGS sequence"/>
</dbReference>
<evidence type="ECO:0000313" key="2">
    <source>
        <dbReference type="EMBL" id="GFN96038.1"/>
    </source>
</evidence>
<dbReference type="InterPro" id="IPR016186">
    <property type="entry name" value="C-type_lectin-like/link_sf"/>
</dbReference>
<evidence type="ECO:0000259" key="1">
    <source>
        <dbReference type="Pfam" id="PF00059"/>
    </source>
</evidence>
<gene>
    <name evidence="2" type="ORF">PoB_002254400</name>
</gene>
<dbReference type="EMBL" id="BLXT01002641">
    <property type="protein sequence ID" value="GFN96038.1"/>
    <property type="molecule type" value="Genomic_DNA"/>
</dbReference>
<dbReference type="Pfam" id="PF00059">
    <property type="entry name" value="Lectin_C"/>
    <property type="match status" value="1"/>
</dbReference>
<dbReference type="InterPro" id="IPR016187">
    <property type="entry name" value="CTDL_fold"/>
</dbReference>
<name>A0AAV3ZQ85_9GAST</name>
<protein>
    <submittedName>
        <fullName evidence="2">Shell fibrous prismatic perlucin-like protein 1</fullName>
    </submittedName>
</protein>
<reference evidence="2 3" key="1">
    <citation type="journal article" date="2021" name="Elife">
        <title>Chloroplast acquisition without the gene transfer in kleptoplastic sea slugs, Plakobranchus ocellatus.</title>
        <authorList>
            <person name="Maeda T."/>
            <person name="Takahashi S."/>
            <person name="Yoshida T."/>
            <person name="Shimamura S."/>
            <person name="Takaki Y."/>
            <person name="Nagai Y."/>
            <person name="Toyoda A."/>
            <person name="Suzuki Y."/>
            <person name="Arimoto A."/>
            <person name="Ishii H."/>
            <person name="Satoh N."/>
            <person name="Nishiyama T."/>
            <person name="Hasebe M."/>
            <person name="Maruyama T."/>
            <person name="Minagawa J."/>
            <person name="Obokata J."/>
            <person name="Shigenobu S."/>
        </authorList>
    </citation>
    <scope>NUCLEOTIDE SEQUENCE [LARGE SCALE GENOMIC DNA]</scope>
</reference>
<feature type="domain" description="C-type lectin" evidence="1">
    <location>
        <begin position="5"/>
        <end position="81"/>
    </location>
</feature>
<dbReference type="SUPFAM" id="SSF56436">
    <property type="entry name" value="C-type lectin-like"/>
    <property type="match status" value="1"/>
</dbReference>
<dbReference type="Gene3D" id="3.10.100.10">
    <property type="entry name" value="Mannose-Binding Protein A, subunit A"/>
    <property type="match status" value="1"/>
</dbReference>
<accession>A0AAV3ZQ85</accession>
<organism evidence="2 3">
    <name type="scientific">Plakobranchus ocellatus</name>
    <dbReference type="NCBI Taxonomy" id="259542"/>
    <lineage>
        <taxon>Eukaryota</taxon>
        <taxon>Metazoa</taxon>
        <taxon>Spiralia</taxon>
        <taxon>Lophotrochozoa</taxon>
        <taxon>Mollusca</taxon>
        <taxon>Gastropoda</taxon>
        <taxon>Heterobranchia</taxon>
        <taxon>Euthyneura</taxon>
        <taxon>Panpulmonata</taxon>
        <taxon>Sacoglossa</taxon>
        <taxon>Placobranchoidea</taxon>
        <taxon>Plakobranchidae</taxon>
        <taxon>Plakobranchus</taxon>
    </lineage>
</organism>
<evidence type="ECO:0000313" key="3">
    <source>
        <dbReference type="Proteomes" id="UP000735302"/>
    </source>
</evidence>
<dbReference type="AlphaFoldDB" id="A0AAV3ZQ85"/>